<comment type="subcellular location">
    <subcellularLocation>
        <location evidence="1 8">Cell outer membrane</location>
        <topology evidence="1 8">Multi-pass membrane protein</topology>
    </subcellularLocation>
</comment>
<comment type="similarity">
    <text evidence="8 9">Belongs to the TonB-dependent receptor family.</text>
</comment>
<feature type="region of interest" description="Disordered" evidence="10">
    <location>
        <begin position="826"/>
        <end position="846"/>
    </location>
</feature>
<dbReference type="Gene3D" id="2.170.130.10">
    <property type="entry name" value="TonB-dependent receptor, plug domain"/>
    <property type="match status" value="1"/>
</dbReference>
<feature type="domain" description="TonB-dependent receptor plug" evidence="13">
    <location>
        <begin position="119"/>
        <end position="227"/>
    </location>
</feature>
<evidence type="ECO:0000256" key="5">
    <source>
        <dbReference type="ARBA" id="ARBA00023077"/>
    </source>
</evidence>
<keyword evidence="6 8" id="KW-0472">Membrane</keyword>
<gene>
    <name evidence="14" type="ORF">RM541_12680</name>
</gene>
<dbReference type="Pfam" id="PF07715">
    <property type="entry name" value="Plug"/>
    <property type="match status" value="1"/>
</dbReference>
<evidence type="ECO:0000256" key="8">
    <source>
        <dbReference type="PROSITE-ProRule" id="PRU01360"/>
    </source>
</evidence>
<feature type="domain" description="TonB-dependent receptor-like beta-barrel" evidence="12">
    <location>
        <begin position="422"/>
        <end position="985"/>
    </location>
</feature>
<dbReference type="Proteomes" id="UP001253848">
    <property type="component" value="Unassembled WGS sequence"/>
</dbReference>
<dbReference type="InterPro" id="IPR039426">
    <property type="entry name" value="TonB-dep_rcpt-like"/>
</dbReference>
<dbReference type="NCBIfam" id="TIGR04056">
    <property type="entry name" value="OMP_RagA_SusC"/>
    <property type="match status" value="1"/>
</dbReference>
<evidence type="ECO:0000259" key="13">
    <source>
        <dbReference type="Pfam" id="PF07715"/>
    </source>
</evidence>
<dbReference type="InterPro" id="IPR023997">
    <property type="entry name" value="TonB-dep_OMP_SusC/RagA_CS"/>
</dbReference>
<organism evidence="14 15">
    <name type="scientific">Autumnicola psychrophila</name>
    <dbReference type="NCBI Taxonomy" id="3075592"/>
    <lineage>
        <taxon>Bacteria</taxon>
        <taxon>Pseudomonadati</taxon>
        <taxon>Bacteroidota</taxon>
        <taxon>Flavobacteriia</taxon>
        <taxon>Flavobacteriales</taxon>
        <taxon>Flavobacteriaceae</taxon>
        <taxon>Autumnicola</taxon>
    </lineage>
</organism>
<keyword evidence="15" id="KW-1185">Reference proteome</keyword>
<keyword evidence="7 8" id="KW-0998">Cell outer membrane</keyword>
<sequence length="1028" mass="114528">METKRNLKYYFFLIGFLLMLPMNAQEVIEVSGQVTSADDGMPLPGVNVRTRGGSDGTVTDFDGNYTVNANSDATLIFSYLGFETTEVPVNGRTSINVSMAADNEQLSEIVVVGYGTVRKSDLTGAVSSISAGQIQERSSLNVMQSLGGQVAGVQVQQTQGAPGFAPTVKIRGTSTITAGTSPLYVIDGYPMEDFDMSLINPQNIESIEILKDASSAAIYGSKGANGVVMVTTKRGTTGKTQVNVSYEKGVQQVVRKVGMMDAQEYIQYYIDAHNNSWEVAGGNASDPNDVRPPEYRIPPEFLSNPKQFEGSDWQDVLFRDAPMDNVNVSVSGGNENTRVFLSGGFVSQNGIVDRSKFDRYTIRSNVTHDISSAVQVGLNLSFTNIESKEYGTEGKAGAVSLALQSSPIFPVYNENGNLGFIDPNSEWNRFVPYGLQLWHPYALTREIDNKTKRFNSLGSAFVSYNFLENFTFRTNLNASVNNRRYSMYQNAGQRYGYSNINPAVAEDNTSYTYNWLIENTLNYEKTFGDHSLNVLLGYSLQKEEFEESLMTAGEFPNDMVHTLNAGRPNTASSFASEWGMISYIGRVNYSFLNQYLFTGTIRRDGSSRFGADNQWGYFPSASVAWKVSEQDFIRDTPWISSLKVRASYGQTGNNLIPNYGSIGLLGQTQYVYGGNVVQGLYQSTISNPDLKWEKTGQLDIGLNAGLFNNRIYFEADYYNSITRDLLLNQPVPTVTGFTEQLTNIGEVRNRGFEFLLTTRNLVNDFKWDTNFNLTLNRNEVLSLGPNDSPIYINNWGTTKTEVGEPIANYYGYIFDGVFLNQEEIENYPHHPSTRPGDPRVRDVNEDGTIDEDDRTIIGNAQPDFNLGLTNNFSYANFDFSFILQASVGNELLNSQTRYNKWYDGGRNGYSAITDYYVSEENPGDGETFKPYLNYPGLQRQFSDFWVEDGSYLRIANLRLGYTLSESALERTPFNTLRFYANVDNLYVFTDYLGYDPENGILSGALNAGNDYGAYPVPRTITVGMNLGF</sequence>
<evidence type="ECO:0000256" key="10">
    <source>
        <dbReference type="SAM" id="MobiDB-lite"/>
    </source>
</evidence>
<dbReference type="Pfam" id="PF13715">
    <property type="entry name" value="CarbopepD_reg_2"/>
    <property type="match status" value="1"/>
</dbReference>
<feature type="signal peptide" evidence="11">
    <location>
        <begin position="1"/>
        <end position="24"/>
    </location>
</feature>
<dbReference type="SUPFAM" id="SSF56935">
    <property type="entry name" value="Porins"/>
    <property type="match status" value="1"/>
</dbReference>
<dbReference type="NCBIfam" id="TIGR04057">
    <property type="entry name" value="SusC_RagA_signa"/>
    <property type="match status" value="1"/>
</dbReference>
<keyword evidence="2 8" id="KW-0813">Transport</keyword>
<dbReference type="EMBL" id="JAVRHN010000009">
    <property type="protein sequence ID" value="MDT0687220.1"/>
    <property type="molecule type" value="Genomic_DNA"/>
</dbReference>
<keyword evidence="5 9" id="KW-0798">TonB box</keyword>
<evidence type="ECO:0000256" key="4">
    <source>
        <dbReference type="ARBA" id="ARBA00022692"/>
    </source>
</evidence>
<reference evidence="14 15" key="1">
    <citation type="submission" date="2023-09" db="EMBL/GenBank/DDBJ databases">
        <authorList>
            <person name="Rey-Velasco X."/>
        </authorList>
    </citation>
    <scope>NUCLEOTIDE SEQUENCE [LARGE SCALE GENOMIC DNA]</scope>
    <source>
        <strain evidence="14 15">F225</strain>
    </source>
</reference>
<dbReference type="RefSeq" id="WP_311500515.1">
    <property type="nucleotide sequence ID" value="NZ_JAVRHN010000009.1"/>
</dbReference>
<dbReference type="Pfam" id="PF00593">
    <property type="entry name" value="TonB_dep_Rec_b-barrel"/>
    <property type="match status" value="1"/>
</dbReference>
<dbReference type="SUPFAM" id="SSF49464">
    <property type="entry name" value="Carboxypeptidase regulatory domain-like"/>
    <property type="match status" value="1"/>
</dbReference>
<evidence type="ECO:0000256" key="3">
    <source>
        <dbReference type="ARBA" id="ARBA00022452"/>
    </source>
</evidence>
<keyword evidence="3 8" id="KW-1134">Transmembrane beta strand</keyword>
<dbReference type="InterPro" id="IPR012910">
    <property type="entry name" value="Plug_dom"/>
</dbReference>
<dbReference type="InterPro" id="IPR036942">
    <property type="entry name" value="Beta-barrel_TonB_sf"/>
</dbReference>
<dbReference type="InterPro" id="IPR037066">
    <property type="entry name" value="Plug_dom_sf"/>
</dbReference>
<evidence type="ECO:0000256" key="11">
    <source>
        <dbReference type="SAM" id="SignalP"/>
    </source>
</evidence>
<evidence type="ECO:0000256" key="1">
    <source>
        <dbReference type="ARBA" id="ARBA00004571"/>
    </source>
</evidence>
<dbReference type="InterPro" id="IPR008969">
    <property type="entry name" value="CarboxyPept-like_regulatory"/>
</dbReference>
<evidence type="ECO:0000313" key="14">
    <source>
        <dbReference type="EMBL" id="MDT0687220.1"/>
    </source>
</evidence>
<evidence type="ECO:0000313" key="15">
    <source>
        <dbReference type="Proteomes" id="UP001253848"/>
    </source>
</evidence>
<evidence type="ECO:0000256" key="9">
    <source>
        <dbReference type="RuleBase" id="RU003357"/>
    </source>
</evidence>
<evidence type="ECO:0000259" key="12">
    <source>
        <dbReference type="Pfam" id="PF00593"/>
    </source>
</evidence>
<evidence type="ECO:0000256" key="2">
    <source>
        <dbReference type="ARBA" id="ARBA00022448"/>
    </source>
</evidence>
<dbReference type="PROSITE" id="PS52016">
    <property type="entry name" value="TONB_DEPENDENT_REC_3"/>
    <property type="match status" value="1"/>
</dbReference>
<dbReference type="InterPro" id="IPR023996">
    <property type="entry name" value="TonB-dep_OMP_SusC/RagA"/>
</dbReference>
<keyword evidence="14" id="KW-0675">Receptor</keyword>
<name>A0ABU3DU41_9FLAO</name>
<comment type="caution">
    <text evidence="14">The sequence shown here is derived from an EMBL/GenBank/DDBJ whole genome shotgun (WGS) entry which is preliminary data.</text>
</comment>
<protein>
    <submittedName>
        <fullName evidence="14">TonB-dependent receptor</fullName>
    </submittedName>
</protein>
<evidence type="ECO:0000256" key="6">
    <source>
        <dbReference type="ARBA" id="ARBA00023136"/>
    </source>
</evidence>
<feature type="chain" id="PRO_5047179671" evidence="11">
    <location>
        <begin position="25"/>
        <end position="1028"/>
    </location>
</feature>
<keyword evidence="11" id="KW-0732">Signal</keyword>
<keyword evidence="4 8" id="KW-0812">Transmembrane</keyword>
<evidence type="ECO:0000256" key="7">
    <source>
        <dbReference type="ARBA" id="ARBA00023237"/>
    </source>
</evidence>
<accession>A0ABU3DU41</accession>
<dbReference type="Gene3D" id="2.60.40.1120">
    <property type="entry name" value="Carboxypeptidase-like, regulatory domain"/>
    <property type="match status" value="1"/>
</dbReference>
<dbReference type="InterPro" id="IPR000531">
    <property type="entry name" value="Beta-barrel_TonB"/>
</dbReference>
<proteinExistence type="inferred from homology"/>
<dbReference type="Gene3D" id="2.40.170.20">
    <property type="entry name" value="TonB-dependent receptor, beta-barrel domain"/>
    <property type="match status" value="1"/>
</dbReference>